<keyword evidence="2" id="KW-1185">Reference proteome</keyword>
<dbReference type="InterPro" id="IPR036691">
    <property type="entry name" value="Endo/exonu/phosph_ase_sf"/>
</dbReference>
<evidence type="ECO:0000313" key="2">
    <source>
        <dbReference type="Proteomes" id="UP001066276"/>
    </source>
</evidence>
<evidence type="ECO:0008006" key="3">
    <source>
        <dbReference type="Google" id="ProtNLM"/>
    </source>
</evidence>
<dbReference type="AlphaFoldDB" id="A0AAV7PLH4"/>
<dbReference type="EMBL" id="JANPWB010000011">
    <property type="protein sequence ID" value="KAJ1129016.1"/>
    <property type="molecule type" value="Genomic_DNA"/>
</dbReference>
<accession>A0AAV7PLH4</accession>
<comment type="caution">
    <text evidence="1">The sequence shown here is derived from an EMBL/GenBank/DDBJ whole genome shotgun (WGS) entry which is preliminary data.</text>
</comment>
<dbReference type="Proteomes" id="UP001066276">
    <property type="component" value="Chromosome 7"/>
</dbReference>
<organism evidence="1 2">
    <name type="scientific">Pleurodeles waltl</name>
    <name type="common">Iberian ribbed newt</name>
    <dbReference type="NCBI Taxonomy" id="8319"/>
    <lineage>
        <taxon>Eukaryota</taxon>
        <taxon>Metazoa</taxon>
        <taxon>Chordata</taxon>
        <taxon>Craniata</taxon>
        <taxon>Vertebrata</taxon>
        <taxon>Euteleostomi</taxon>
        <taxon>Amphibia</taxon>
        <taxon>Batrachia</taxon>
        <taxon>Caudata</taxon>
        <taxon>Salamandroidea</taxon>
        <taxon>Salamandridae</taxon>
        <taxon>Pleurodelinae</taxon>
        <taxon>Pleurodeles</taxon>
    </lineage>
</organism>
<protein>
    <recommendedName>
        <fullName evidence="3">Endonuclease/exonuclease/phosphatase domain-containing protein</fullName>
    </recommendedName>
</protein>
<proteinExistence type="predicted"/>
<dbReference type="Gene3D" id="3.60.10.10">
    <property type="entry name" value="Endonuclease/exonuclease/phosphatase"/>
    <property type="match status" value="1"/>
</dbReference>
<dbReference type="SUPFAM" id="SSF56219">
    <property type="entry name" value="DNase I-like"/>
    <property type="match status" value="1"/>
</dbReference>
<gene>
    <name evidence="1" type="ORF">NDU88_007387</name>
</gene>
<reference evidence="1" key="1">
    <citation type="journal article" date="2022" name="bioRxiv">
        <title>Sequencing and chromosome-scale assembly of the giantPleurodeles waltlgenome.</title>
        <authorList>
            <person name="Brown T."/>
            <person name="Elewa A."/>
            <person name="Iarovenko S."/>
            <person name="Subramanian E."/>
            <person name="Araus A.J."/>
            <person name="Petzold A."/>
            <person name="Susuki M."/>
            <person name="Suzuki K.-i.T."/>
            <person name="Hayashi T."/>
            <person name="Toyoda A."/>
            <person name="Oliveira C."/>
            <person name="Osipova E."/>
            <person name="Leigh N.D."/>
            <person name="Simon A."/>
            <person name="Yun M.H."/>
        </authorList>
    </citation>
    <scope>NUCLEOTIDE SEQUENCE</scope>
    <source>
        <strain evidence="1">20211129_DDA</strain>
        <tissue evidence="1">Liver</tissue>
    </source>
</reference>
<name>A0AAV7PLH4_PLEWA</name>
<sequence>MISQSRGCPFLLPPALYAQCLHNDIGSRADAPYCYHLLGMLITVISKCYLPRGWPTWPLLAWGQVWAFHIGASNATLDPCIDRSGVGLGRGQLPTGLLKGMADLSLFDAWRHLHPQECDDMFYSNVHKTYSRIDYFLVSNILAPQLLNSVTGMKASSDHAPVCLDIGPDAPQPPLLRSWVTNEVVFRDPSLCDRIKDTVEHYFTENDGVDMSPETLWTRRRLFFTGKLISHMAAFERTAQLRRRELETYLAEAEAHHKCVGTAHTLKDS</sequence>
<evidence type="ECO:0000313" key="1">
    <source>
        <dbReference type="EMBL" id="KAJ1129016.1"/>
    </source>
</evidence>